<dbReference type="PRINTS" id="PR00420">
    <property type="entry name" value="RNGMNOXGNASE"/>
</dbReference>
<dbReference type="InterPro" id="IPR050641">
    <property type="entry name" value="RIFMO-like"/>
</dbReference>
<comment type="caution">
    <text evidence="7">The sequence shown here is derived from an EMBL/GenBank/DDBJ whole genome shotgun (WGS) entry which is preliminary data.</text>
</comment>
<evidence type="ECO:0000256" key="4">
    <source>
        <dbReference type="ARBA" id="ARBA00023002"/>
    </source>
</evidence>
<dbReference type="SUPFAM" id="SSF54373">
    <property type="entry name" value="FAD-linked reductases, C-terminal domain"/>
    <property type="match status" value="1"/>
</dbReference>
<dbReference type="GO" id="GO:0071949">
    <property type="term" value="F:FAD binding"/>
    <property type="evidence" value="ECO:0007669"/>
    <property type="project" value="InterPro"/>
</dbReference>
<dbReference type="InterPro" id="IPR036249">
    <property type="entry name" value="Thioredoxin-like_sf"/>
</dbReference>
<dbReference type="EMBL" id="JARKIF010000014">
    <property type="protein sequence ID" value="KAJ7623622.1"/>
    <property type="molecule type" value="Genomic_DNA"/>
</dbReference>
<reference evidence="7" key="1">
    <citation type="submission" date="2023-03" db="EMBL/GenBank/DDBJ databases">
        <title>Massive genome expansion in bonnet fungi (Mycena s.s.) driven by repeated elements and novel gene families across ecological guilds.</title>
        <authorList>
            <consortium name="Lawrence Berkeley National Laboratory"/>
            <person name="Harder C.B."/>
            <person name="Miyauchi S."/>
            <person name="Viragh M."/>
            <person name="Kuo A."/>
            <person name="Thoen E."/>
            <person name="Andreopoulos B."/>
            <person name="Lu D."/>
            <person name="Skrede I."/>
            <person name="Drula E."/>
            <person name="Henrissat B."/>
            <person name="Morin E."/>
            <person name="Kohler A."/>
            <person name="Barry K."/>
            <person name="LaButti K."/>
            <person name="Morin E."/>
            <person name="Salamov A."/>
            <person name="Lipzen A."/>
            <person name="Mereny Z."/>
            <person name="Hegedus B."/>
            <person name="Baldrian P."/>
            <person name="Stursova M."/>
            <person name="Weitz H."/>
            <person name="Taylor A."/>
            <person name="Grigoriev I.V."/>
            <person name="Nagy L.G."/>
            <person name="Martin F."/>
            <person name="Kauserud H."/>
        </authorList>
    </citation>
    <scope>NUCLEOTIDE SEQUENCE</scope>
    <source>
        <strain evidence="7">9284</strain>
    </source>
</reference>
<comment type="similarity">
    <text evidence="1">Belongs to the PheA/TfdB FAD monooxygenase family.</text>
</comment>
<keyword evidence="2" id="KW-0285">Flavoprotein</keyword>
<dbReference type="Pfam" id="PF07976">
    <property type="entry name" value="Phe_hydrox_dim"/>
    <property type="match status" value="1"/>
</dbReference>
<evidence type="ECO:0000259" key="6">
    <source>
        <dbReference type="Pfam" id="PF07976"/>
    </source>
</evidence>
<evidence type="ECO:0000256" key="1">
    <source>
        <dbReference type="ARBA" id="ARBA00007801"/>
    </source>
</evidence>
<evidence type="ECO:0000256" key="2">
    <source>
        <dbReference type="ARBA" id="ARBA00022630"/>
    </source>
</evidence>
<dbReference type="SUPFAM" id="SSF51905">
    <property type="entry name" value="FAD/NAD(P)-binding domain"/>
    <property type="match status" value="1"/>
</dbReference>
<accession>A0AAD7BK98</accession>
<evidence type="ECO:0000313" key="7">
    <source>
        <dbReference type="EMBL" id="KAJ7623622.1"/>
    </source>
</evidence>
<dbReference type="GO" id="GO:0016709">
    <property type="term" value="F:oxidoreductase activity, acting on paired donors, with incorporation or reduction of molecular oxygen, NAD(P)H as one donor, and incorporation of one atom of oxygen"/>
    <property type="evidence" value="ECO:0007669"/>
    <property type="project" value="UniProtKB-ARBA"/>
</dbReference>
<name>A0AAD7BK98_9AGAR</name>
<dbReference type="AlphaFoldDB" id="A0AAD7BK98"/>
<feature type="domain" description="Phenol hydroxylase-like C-terminal dimerisation" evidence="6">
    <location>
        <begin position="529"/>
        <end position="576"/>
    </location>
</feature>
<keyword evidence="8" id="KW-1185">Reference proteome</keyword>
<sequence length="611" mass="66977">MSQPKYVDVLLVGGGPTSLLVSYLLVCSHHKVLAVEQYDKYEQGLYGRACLLYAGTLELLDLVGLYDRVADIGFPLREAVTYKDGVQSSSRGWMFIQEVLAKSDTMFKFSFSLRQKHWEDVLRQLVQEMDPSVVHAPAKLVTYRTVDSAEYPIVATVEFPGGTEEVHCKYLIGADGGRSTVRKVGNFPFPGTASPYKWVRMDAIVKTNMPLSHTHAISIESKIYGNVLWTLADNGRVRIGFLYNEPPGTQVTEDLIKDRAKKAVHPFDLEFVLLEWWTIYEIGQRIADTFRQGSVFLAGDAAHTHSSGAAQGMNTGFHDSVNLGWKLSGVLSGIYSDSVLDTYNSERRTSAERLINLDKDIAALISGNIPDHFNAPPDADPNDYLADLYDTNAEFTTGLGISYEYNSVNWAPTSPVSKVEIGHRAPDGPVFRPGRAFAQPLRTLVRYTGSFWVLVFAGKLEAERGTPAHLNQQCTANYHALRATIDSEPSIFNSQPTCWNFLTIFSGRDLVPASQALGAQPLGQAAYDYSGEVFKTYGVDQDVGAVVVLRPDGIVSFVTAMDGAGGEGLDEYFRSIAGARVHGSAAPVAQASISKGYEVDVEGEDPVQVLV</sequence>
<dbReference type="InterPro" id="IPR002938">
    <property type="entry name" value="FAD-bd"/>
</dbReference>
<dbReference type="Proteomes" id="UP001221142">
    <property type="component" value="Unassembled WGS sequence"/>
</dbReference>
<proteinExistence type="inferred from homology"/>
<organism evidence="7 8">
    <name type="scientific">Roridomyces roridus</name>
    <dbReference type="NCBI Taxonomy" id="1738132"/>
    <lineage>
        <taxon>Eukaryota</taxon>
        <taxon>Fungi</taxon>
        <taxon>Dikarya</taxon>
        <taxon>Basidiomycota</taxon>
        <taxon>Agaricomycotina</taxon>
        <taxon>Agaricomycetes</taxon>
        <taxon>Agaricomycetidae</taxon>
        <taxon>Agaricales</taxon>
        <taxon>Marasmiineae</taxon>
        <taxon>Mycenaceae</taxon>
        <taxon>Roridomyces</taxon>
    </lineage>
</organism>
<evidence type="ECO:0000313" key="8">
    <source>
        <dbReference type="Proteomes" id="UP001221142"/>
    </source>
</evidence>
<dbReference type="InterPro" id="IPR036188">
    <property type="entry name" value="FAD/NAD-bd_sf"/>
</dbReference>
<dbReference type="SUPFAM" id="SSF52833">
    <property type="entry name" value="Thioredoxin-like"/>
    <property type="match status" value="1"/>
</dbReference>
<protein>
    <submittedName>
        <fullName evidence="7">FAD binding domain-containing protein</fullName>
    </submittedName>
</protein>
<keyword evidence="4" id="KW-0560">Oxidoreductase</keyword>
<dbReference type="Gene3D" id="3.40.30.20">
    <property type="match status" value="1"/>
</dbReference>
<dbReference type="InterPro" id="IPR012941">
    <property type="entry name" value="Phe_hydrox_C_dim_dom"/>
</dbReference>
<dbReference type="InterPro" id="IPR038220">
    <property type="entry name" value="PHOX_C_sf"/>
</dbReference>
<evidence type="ECO:0000259" key="5">
    <source>
        <dbReference type="Pfam" id="PF01494"/>
    </source>
</evidence>
<gene>
    <name evidence="7" type="ORF">FB45DRAFT_926261</name>
</gene>
<dbReference type="Gene3D" id="3.30.9.10">
    <property type="entry name" value="D-Amino Acid Oxidase, subunit A, domain 2"/>
    <property type="match status" value="1"/>
</dbReference>
<evidence type="ECO:0000256" key="3">
    <source>
        <dbReference type="ARBA" id="ARBA00022827"/>
    </source>
</evidence>
<dbReference type="PANTHER" id="PTHR43004">
    <property type="entry name" value="TRK SYSTEM POTASSIUM UPTAKE PROTEIN"/>
    <property type="match status" value="1"/>
</dbReference>
<keyword evidence="3" id="KW-0274">FAD</keyword>
<dbReference type="PANTHER" id="PTHR43004:SF5">
    <property type="entry name" value="FAD-BINDING DOMAIN-CONTAINING PROTEIN"/>
    <property type="match status" value="1"/>
</dbReference>
<dbReference type="Pfam" id="PF01494">
    <property type="entry name" value="FAD_binding_3"/>
    <property type="match status" value="1"/>
</dbReference>
<feature type="domain" description="FAD-binding" evidence="5">
    <location>
        <begin position="7"/>
        <end position="355"/>
    </location>
</feature>
<dbReference type="Gene3D" id="3.50.50.60">
    <property type="entry name" value="FAD/NAD(P)-binding domain"/>
    <property type="match status" value="1"/>
</dbReference>